<dbReference type="RefSeq" id="WP_113806916.1">
    <property type="nucleotide sequence ID" value="NZ_QOCW01000017.1"/>
</dbReference>
<proteinExistence type="predicted"/>
<dbReference type="OrthoDB" id="2737584at2"/>
<dbReference type="SUPFAM" id="SSF53697">
    <property type="entry name" value="SIS domain"/>
    <property type="match status" value="1"/>
</dbReference>
<gene>
    <name evidence="2" type="ORF">DS031_15140</name>
</gene>
<protein>
    <submittedName>
        <fullName evidence="2">DUF2529 domain-containing protein</fullName>
    </submittedName>
</protein>
<evidence type="ECO:0000313" key="3">
    <source>
        <dbReference type="Proteomes" id="UP000253314"/>
    </source>
</evidence>
<evidence type="ECO:0000313" key="2">
    <source>
        <dbReference type="EMBL" id="RBW68690.1"/>
    </source>
</evidence>
<dbReference type="GO" id="GO:1901135">
    <property type="term" value="P:carbohydrate derivative metabolic process"/>
    <property type="evidence" value="ECO:0007669"/>
    <property type="project" value="InterPro"/>
</dbReference>
<name>A0A366XQR2_9BACI</name>
<accession>A0A366XQR2</accession>
<sequence length="174" mass="19077">MLKIFTTQLLGAFQNIQKEEFEIEDSARLLAQTIVSDGTIYFYGTKEMKAVESAAVFGPDTLPNPQQLNLETVEQLTSLDLVVLASRFSTDKEAVELAKKIKAQGAKLITLSAHKEGEASLINIADFSIDTKLMSPLVPAEDGSKIGFPSAITGLYGYYALYLTTKEIVIEHEL</sequence>
<dbReference type="GO" id="GO:0097367">
    <property type="term" value="F:carbohydrate derivative binding"/>
    <property type="evidence" value="ECO:0007669"/>
    <property type="project" value="InterPro"/>
</dbReference>
<dbReference type="Proteomes" id="UP000253314">
    <property type="component" value="Unassembled WGS sequence"/>
</dbReference>
<comment type="caution">
    <text evidence="2">The sequence shown here is derived from an EMBL/GenBank/DDBJ whole genome shotgun (WGS) entry which is preliminary data.</text>
</comment>
<keyword evidence="3" id="KW-1185">Reference proteome</keyword>
<dbReference type="InterPro" id="IPR019676">
    <property type="entry name" value="DUF2529"/>
</dbReference>
<dbReference type="InterPro" id="IPR046348">
    <property type="entry name" value="SIS_dom_sf"/>
</dbReference>
<dbReference type="AlphaFoldDB" id="A0A366XQR2"/>
<evidence type="ECO:0000259" key="1">
    <source>
        <dbReference type="Pfam" id="PF10740"/>
    </source>
</evidence>
<dbReference type="Gene3D" id="3.40.50.10490">
    <property type="entry name" value="Glucose-6-phosphate isomerase like protein, domain 1"/>
    <property type="match status" value="1"/>
</dbReference>
<dbReference type="EMBL" id="QOCW01000017">
    <property type="protein sequence ID" value="RBW68690.1"/>
    <property type="molecule type" value="Genomic_DNA"/>
</dbReference>
<feature type="domain" description="DUF2529" evidence="1">
    <location>
        <begin position="1"/>
        <end position="168"/>
    </location>
</feature>
<reference evidence="2 3" key="1">
    <citation type="submission" date="2018-07" db="EMBL/GenBank/DDBJ databases">
        <title>Lottiidibacillus patelloidae gen. nov., sp. nov., isolated from the intestinal tract of a marine limpet and the reclassification of B. taeanensis BH030017T, B. algicola KMM 3737T and B. hwajinpoensis SW-72T as genus Lottiidibacillus.</title>
        <authorList>
            <person name="Liu R."/>
            <person name="Huang Z."/>
        </authorList>
    </citation>
    <scope>NUCLEOTIDE SEQUENCE [LARGE SCALE GENOMIC DNA]</scope>
    <source>
        <strain evidence="2 3">BH030017</strain>
    </source>
</reference>
<dbReference type="Pfam" id="PF10740">
    <property type="entry name" value="DUF2529"/>
    <property type="match status" value="1"/>
</dbReference>
<organism evidence="2 3">
    <name type="scientific">Bacillus taeanensis</name>
    <dbReference type="NCBI Taxonomy" id="273032"/>
    <lineage>
        <taxon>Bacteria</taxon>
        <taxon>Bacillati</taxon>
        <taxon>Bacillota</taxon>
        <taxon>Bacilli</taxon>
        <taxon>Bacillales</taxon>
        <taxon>Bacillaceae</taxon>
        <taxon>Bacillus</taxon>
    </lineage>
</organism>